<feature type="compositionally biased region" description="Low complexity" evidence="2">
    <location>
        <begin position="1656"/>
        <end position="1668"/>
    </location>
</feature>
<protein>
    <recommendedName>
        <fullName evidence="5">G protein gamma domain-containing protein</fullName>
    </recommendedName>
</protein>
<feature type="compositionally biased region" description="Low complexity" evidence="2">
    <location>
        <begin position="1233"/>
        <end position="1242"/>
    </location>
</feature>
<feature type="compositionally biased region" description="Basic and acidic residues" evidence="2">
    <location>
        <begin position="2614"/>
        <end position="2652"/>
    </location>
</feature>
<reference evidence="4" key="1">
    <citation type="journal article" date="2012" name="PLoS Pathog.">
        <title>Comparative genomics of the apicomplexan parasites Toxoplasma gondii and Neospora caninum: Coccidia differing in host range and transmission strategy.</title>
        <authorList>
            <person name="Reid A.J."/>
            <person name="Vermont S.J."/>
            <person name="Cotton J.A."/>
            <person name="Harris D."/>
            <person name="Hill-Cawthorne G.A."/>
            <person name="Konen-Waisman S."/>
            <person name="Latham S.M."/>
            <person name="Mourier T."/>
            <person name="Norton R."/>
            <person name="Quail M.A."/>
            <person name="Sanders M."/>
            <person name="Shanmugam D."/>
            <person name="Sohal A."/>
            <person name="Wasmuth J.D."/>
            <person name="Brunk B."/>
            <person name="Grigg M.E."/>
            <person name="Howard J.C."/>
            <person name="Parkinson J."/>
            <person name="Roos D.S."/>
            <person name="Trees A.J."/>
            <person name="Berriman M."/>
            <person name="Pain A."/>
            <person name="Wastling J.M."/>
        </authorList>
    </citation>
    <scope>NUCLEOTIDE SEQUENCE [LARGE SCALE GENOMIC DNA]</scope>
    <source>
        <strain evidence="4">Liverpool</strain>
    </source>
</reference>
<feature type="compositionally biased region" description="Low complexity" evidence="2">
    <location>
        <begin position="1914"/>
        <end position="1945"/>
    </location>
</feature>
<feature type="compositionally biased region" description="Basic and acidic residues" evidence="2">
    <location>
        <begin position="2014"/>
        <end position="2028"/>
    </location>
</feature>
<feature type="region of interest" description="Disordered" evidence="2">
    <location>
        <begin position="2183"/>
        <end position="2275"/>
    </location>
</feature>
<feature type="compositionally biased region" description="Basic and acidic residues" evidence="2">
    <location>
        <begin position="1260"/>
        <end position="1276"/>
    </location>
</feature>
<feature type="region of interest" description="Disordered" evidence="2">
    <location>
        <begin position="2923"/>
        <end position="2954"/>
    </location>
</feature>
<feature type="compositionally biased region" description="Low complexity" evidence="2">
    <location>
        <begin position="1746"/>
        <end position="1761"/>
    </location>
</feature>
<feature type="region of interest" description="Disordered" evidence="2">
    <location>
        <begin position="2376"/>
        <end position="2399"/>
    </location>
</feature>
<feature type="compositionally biased region" description="Basic and acidic residues" evidence="2">
    <location>
        <begin position="2755"/>
        <end position="2767"/>
    </location>
</feature>
<feature type="compositionally biased region" description="Low complexity" evidence="2">
    <location>
        <begin position="1815"/>
        <end position="1841"/>
    </location>
</feature>
<gene>
    <name evidence="3" type="ORF">NCLIV_007540</name>
</gene>
<feature type="compositionally biased region" description="Basic and acidic residues" evidence="2">
    <location>
        <begin position="1851"/>
        <end position="1860"/>
    </location>
</feature>
<feature type="compositionally biased region" description="Low complexity" evidence="2">
    <location>
        <begin position="1202"/>
        <end position="1216"/>
    </location>
</feature>
<feature type="compositionally biased region" description="Low complexity" evidence="2">
    <location>
        <begin position="64"/>
        <end position="79"/>
    </location>
</feature>
<organism evidence="3 4">
    <name type="scientific">Neospora caninum (strain Liverpool)</name>
    <dbReference type="NCBI Taxonomy" id="572307"/>
    <lineage>
        <taxon>Eukaryota</taxon>
        <taxon>Sar</taxon>
        <taxon>Alveolata</taxon>
        <taxon>Apicomplexa</taxon>
        <taxon>Conoidasida</taxon>
        <taxon>Coccidia</taxon>
        <taxon>Eucoccidiorida</taxon>
        <taxon>Eimeriorina</taxon>
        <taxon>Sarcocystidae</taxon>
        <taxon>Neospora</taxon>
    </lineage>
</organism>
<feature type="compositionally biased region" description="Basic and acidic residues" evidence="2">
    <location>
        <begin position="276"/>
        <end position="289"/>
    </location>
</feature>
<evidence type="ECO:0008006" key="5">
    <source>
        <dbReference type="Google" id="ProtNLM"/>
    </source>
</evidence>
<feature type="compositionally biased region" description="Basic and acidic residues" evidence="2">
    <location>
        <begin position="2221"/>
        <end position="2275"/>
    </location>
</feature>
<feature type="compositionally biased region" description="Basic and acidic residues" evidence="2">
    <location>
        <begin position="1946"/>
        <end position="1958"/>
    </location>
</feature>
<feature type="compositionally biased region" description="Basic and acidic residues" evidence="2">
    <location>
        <begin position="2482"/>
        <end position="2513"/>
    </location>
</feature>
<dbReference type="Gene3D" id="1.20.5.1160">
    <property type="entry name" value="Vasodilator-stimulated phosphoprotein"/>
    <property type="match status" value="1"/>
</dbReference>
<evidence type="ECO:0000313" key="3">
    <source>
        <dbReference type="EMBL" id="CBZ50280.1"/>
    </source>
</evidence>
<feature type="compositionally biased region" description="Low complexity" evidence="2">
    <location>
        <begin position="1305"/>
        <end position="1316"/>
    </location>
</feature>
<feature type="compositionally biased region" description="Pro residues" evidence="2">
    <location>
        <begin position="181"/>
        <end position="193"/>
    </location>
</feature>
<feature type="compositionally biased region" description="Low complexity" evidence="2">
    <location>
        <begin position="1077"/>
        <end position="1093"/>
    </location>
</feature>
<accession>F0V955</accession>
<feature type="region of interest" description="Disordered" evidence="2">
    <location>
        <begin position="2421"/>
        <end position="2513"/>
    </location>
</feature>
<feature type="compositionally biased region" description="Low complexity" evidence="2">
    <location>
        <begin position="1386"/>
        <end position="1403"/>
    </location>
</feature>
<feature type="region of interest" description="Disordered" evidence="2">
    <location>
        <begin position="1970"/>
        <end position="2125"/>
    </location>
</feature>
<feature type="region of interest" description="Disordered" evidence="2">
    <location>
        <begin position="2859"/>
        <end position="2902"/>
    </location>
</feature>
<feature type="compositionally biased region" description="Basic and acidic residues" evidence="2">
    <location>
        <begin position="1117"/>
        <end position="1140"/>
    </location>
</feature>
<feature type="region of interest" description="Disordered" evidence="2">
    <location>
        <begin position="1631"/>
        <end position="1674"/>
    </location>
</feature>
<feature type="compositionally biased region" description="Basic and acidic residues" evidence="2">
    <location>
        <begin position="2036"/>
        <end position="2069"/>
    </location>
</feature>
<feature type="region of interest" description="Disordered" evidence="2">
    <location>
        <begin position="2570"/>
        <end position="2593"/>
    </location>
</feature>
<feature type="compositionally biased region" description="Pro residues" evidence="2">
    <location>
        <begin position="1992"/>
        <end position="2004"/>
    </location>
</feature>
<evidence type="ECO:0000313" key="4">
    <source>
        <dbReference type="Proteomes" id="UP000007494"/>
    </source>
</evidence>
<feature type="region of interest" description="Disordered" evidence="2">
    <location>
        <begin position="2288"/>
        <end position="2318"/>
    </location>
</feature>
<dbReference type="Proteomes" id="UP000007494">
    <property type="component" value="Chromosome III"/>
</dbReference>
<feature type="compositionally biased region" description="Basic and acidic residues" evidence="2">
    <location>
        <begin position="1705"/>
        <end position="1716"/>
    </location>
</feature>
<feature type="region of interest" description="Disordered" evidence="2">
    <location>
        <begin position="972"/>
        <end position="1036"/>
    </location>
</feature>
<feature type="compositionally biased region" description="Low complexity" evidence="2">
    <location>
        <begin position="1454"/>
        <end position="1465"/>
    </location>
</feature>
<feature type="region of interest" description="Disordered" evidence="2">
    <location>
        <begin position="64"/>
        <end position="111"/>
    </location>
</feature>
<dbReference type="VEuPathDB" id="ToxoDB:NCLIV_007540"/>
<feature type="region of interest" description="Disordered" evidence="2">
    <location>
        <begin position="251"/>
        <end position="388"/>
    </location>
</feature>
<feature type="coiled-coil region" evidence="1">
    <location>
        <begin position="583"/>
        <end position="617"/>
    </location>
</feature>
<feature type="region of interest" description="Disordered" evidence="2">
    <location>
        <begin position="2526"/>
        <end position="2549"/>
    </location>
</feature>
<feature type="compositionally biased region" description="Basic and acidic residues" evidence="2">
    <location>
        <begin position="2459"/>
        <end position="2474"/>
    </location>
</feature>
<dbReference type="InParanoid" id="F0V955"/>
<feature type="compositionally biased region" description="Low complexity" evidence="2">
    <location>
        <begin position="1583"/>
        <end position="1592"/>
    </location>
</feature>
<feature type="region of interest" description="Disordered" evidence="2">
    <location>
        <begin position="1073"/>
        <end position="1316"/>
    </location>
</feature>
<feature type="compositionally biased region" description="Low complexity" evidence="2">
    <location>
        <begin position="2862"/>
        <end position="2874"/>
    </location>
</feature>
<feature type="compositionally biased region" description="Basic and acidic residues" evidence="2">
    <location>
        <begin position="2697"/>
        <end position="2742"/>
    </location>
</feature>
<feature type="compositionally biased region" description="Low complexity" evidence="2">
    <location>
        <begin position="1529"/>
        <end position="1548"/>
    </location>
</feature>
<feature type="region of interest" description="Disordered" evidence="2">
    <location>
        <begin position="2614"/>
        <end position="2846"/>
    </location>
</feature>
<evidence type="ECO:0000256" key="1">
    <source>
        <dbReference type="SAM" id="Coils"/>
    </source>
</evidence>
<feature type="region of interest" description="Disordered" evidence="2">
    <location>
        <begin position="2335"/>
        <end position="2362"/>
    </location>
</feature>
<feature type="compositionally biased region" description="Basic and acidic residues" evidence="2">
    <location>
        <begin position="367"/>
        <end position="388"/>
    </location>
</feature>
<feature type="compositionally biased region" description="Polar residues" evidence="2">
    <location>
        <begin position="293"/>
        <end position="305"/>
    </location>
</feature>
<feature type="compositionally biased region" description="Pro residues" evidence="2">
    <location>
        <begin position="1638"/>
        <end position="1655"/>
    </location>
</feature>
<keyword evidence="4" id="KW-1185">Reference proteome</keyword>
<feature type="compositionally biased region" description="Basic and acidic residues" evidence="2">
    <location>
        <begin position="1970"/>
        <end position="1986"/>
    </location>
</feature>
<evidence type="ECO:0000256" key="2">
    <source>
        <dbReference type="SAM" id="MobiDB-lite"/>
    </source>
</evidence>
<feature type="region of interest" description="Disordered" evidence="2">
    <location>
        <begin position="1438"/>
        <end position="1592"/>
    </location>
</feature>
<feature type="compositionally biased region" description="Basic and acidic residues" evidence="2">
    <location>
        <begin position="1178"/>
        <end position="1197"/>
    </location>
</feature>
<keyword evidence="1" id="KW-0175">Coiled coil</keyword>
<dbReference type="eggNOG" id="ENOG502QSSK">
    <property type="taxonomic scope" value="Eukaryota"/>
</dbReference>
<feature type="compositionally biased region" description="Low complexity" evidence="2">
    <location>
        <begin position="1353"/>
        <end position="1362"/>
    </location>
</feature>
<dbReference type="PANTHER" id="PTHR23159:SF31">
    <property type="entry name" value="CENTROSOME-ASSOCIATED PROTEIN CEP250 ISOFORM X1"/>
    <property type="match status" value="1"/>
</dbReference>
<feature type="region of interest" description="Disordered" evidence="2">
    <location>
        <begin position="1338"/>
        <end position="1405"/>
    </location>
</feature>
<feature type="compositionally biased region" description="Low complexity" evidence="2">
    <location>
        <begin position="984"/>
        <end position="997"/>
    </location>
</feature>
<feature type="region of interest" description="Disordered" evidence="2">
    <location>
        <begin position="1804"/>
        <end position="1958"/>
    </location>
</feature>
<feature type="region of interest" description="Disordered" evidence="2">
    <location>
        <begin position="2138"/>
        <end position="2158"/>
    </location>
</feature>
<feature type="region of interest" description="Disordered" evidence="2">
    <location>
        <begin position="175"/>
        <end position="194"/>
    </location>
</feature>
<name>F0V955_NEOCL</name>
<dbReference type="OrthoDB" id="10582359at2759"/>
<sequence>MPSNAQASPGPAPNSCRRLSSVSPLSSPAPPSSPSPLSVSAASPSRFPGARGENVLCASLSPLVSDGSSSLPSSPANSDSRFRVSKKNSAAAVCISPAPQPATAPRPLHFPAGREESDLAVQATASVPSCAGTVTASFLNKSRAPEGDQGREARHQLAGLSEKRRVPEDGVEFLGKRIAPPSQPPFSYSPPQSPSSRSVLSVASYFSFAASLSPLSPTRVTPIFSPAPITAAPCPSHRSVSTAVRSEANAPASSAFASARHPSRLRLPTTTSADPAEERGSRAEGRCEDASAATPSLGTSRLRVSSRNDEDLRPQALSPSRGGSSGLSASSDRLPRAQSAGGERRGHRGRETGGRSACTDLSRQRTRTVDAAELRRRDRERSSRAERDDGCSYLFEQGTRLAAAARFSPCRREASPSRLPSFPLAAAPPLHTAPVDSRFPLASPALVPTAAGSSEEAPFAAGERGRSAWLFREVRAASKERNGSRLILEGAPGRTQPGFGEELHPPNFWEEVHYLKRSVHTVLEKSSGLQGARLSRQTRRSREASRALEEARRNAEFRAAVAVRRDLYAENTFLEQFVTKGDRVLQTKEMARCREAVAKLEQENKSLRHRVAEERKQTLSFFRQRCVLDALLQRVAMQLGEDEQRQLLAHMRLSAAACVAVDWRDAHRGAVADVPATVAELHAGCFSFADLLPSAAAAWEDTGVPGGKADRAALSGRLRGRSVFSGEASTPGRASRSVCATPRERRMDSARSANMRGADEQLTGLRSLLIDKEAALNSALMERDAQREEIRQLKSLLEGRAEASVAVKRMADTERTQLEATIRTLQATVKTAEEKAQKDLQRAEGLVAQLQTQVAAAEESLARERATLTLREKELATRARGDAQGTETQTLRRKLAEEEGARARLQAEVQALQAKAARSEGLEMELEAKKELLTAEAGKVRDLEAKLQETEAKNRELAQLVADLQKELSAEKAKTEAVKRPSLGPSAPAAASGPAAPKGDQVASEPTKDAGAAKSVKSKPVLPPPGKGAKTVAAVARSSDVSTLQAEVATLLAENQRLALALQEATLREADAAVAGKALPSSPASAKKSLPSLGSKLGAKPPTSGGAPGQGASAEPLSKEEREELTRLREENQSLREKLEGGVTAATKKLPPKLGKASPPAGPGVAAGHPSSADADEELRRLRAEVARLRKEKEERPGATGGAAAESGSSPASSLAQKFAAEKPKAKGLFSALRRTLSRTSSGAEASPPSPRTGGPGSDETAKLRMQLEKMREELAHALAQNEELRGHGGATSAAVAPPRPSGQAQIAAKKAAPVATKEIEELTRENETLRQRIAELETANPAPAGTPGPGAGEKAAPPATKRGFPAPSGLAKKGAVPPKKSGSLTRQQTQGAETATEPAGAEEVTRLRAEIDKLQTEKASVDKELKDAREELLELKTQVHAPASAPTEPKKAPAPGLAKAKGLLPPTPKGAPGVTAAAKADGEVQRLRSALSEVQTERDELKKRVEALEKGTEGTAKPGEAPQPPPKAGKAGPPKGPGAPKSVGPPKKLAPKVATADSSPAPGADGPQGDASPSRQPSAQVGGAAEASGGSAVDLQEMKALKQAVATLESRLLASESAKAALEEKLKNANEVAKAKAPPPPKAKLGPAPLPPKGPTKAGAAGTPGAPGDAGEKISELEREVKQLKEEKEALLAENAKLKSAGIEEAKTGEADTARAAKAVPAKTGDPRVGKSGPPAAGLKEGKTLPPKAKLPPAAKKVPAGLDLPRAASESAAEAEDQQRKLAELESEVKQLKEENEALVKEIEKLKTERGESATAPGGAKAGKAGIPKKAPPTAATLPPKTVPGVANEGEQKPAERAEASAPLEAKIASLEKENQALREELETTKDRVRQSTEAKGDAAETPGAPSASSVRKAPPLGGVKAKGPPKKAAAAPATAPAGAPDEGATQHRELEKEIGELREKVKQLEVERDELKAQVEELKQKEGPGGDAPGGPPSSATPPPPLGADGGSGEETAGKDEGKAREELASAKEQIAAMEKEIEALRTRVKETEEAGVKSSQEEAGKDKERAAPVGGKAKLPQPKASKSAGPRPEASPAAGKHKEEATDKASAGTDESRPQATIEALQKENVSLKKEIEELKQNAGLASSGTEGVRPEEAKKMREEIEHLKKENEELQKKVAAVAEVPEKKAETPGEGGEAAKAAVTGGKHPPPKKKPGLPVPKAKESVKEKEAGEAKDVGGARDATEPKTETEKTKGEEEKAEEAKQMKEEIERLTKEKEELTKEVVELKRATEEKEETKGEEEKAEEAKQMKEEIERLTKEKEELTKEVVELKRATEKKEETKGEEEKAKEAKQMKEEIERLTKEKEELTKEVVELKRATEEKEETKGEEEKAEEAKKMREEIERLKKENEELQKKVAAVAEVPEKKAETPGEGGEAAKAAVTGGKHPPPKKKPGLPAPKAKESVKEKEAGEAKDVGGAPDATEPKTETEKTKGEEEKAEEAKQMKEEIERLTKEKEELTKEVVELKRATEEKEETKGEEEKAEEAKKMREEIERLTKEKEELTKEVVELKRATEEKEETKGEEEKAEEAKKMREEIERLTKEKEELTKEVVELKRATEKKEETKGEEEKAEEAKKMREEIEHLKKENEELQKKVAAVAEVPEKKAETPGEGGEAAKAAVTGGKHPPPKKKPGLPAPKAKESVKDREAGEAKDDDADIKGEMERLRKENEDLKKRLEAMEKAEGGAPGASTSPAEMQKREAELEELRAKSGTRAAGEKVSEGGGGEAVAADEKLKTLEEENANLRKQLGELQKEKGGPGPASENTEKPGGSPEMHEEKSVEALQDTIRVLQEEKAALEKRLAEAAATSASGAKSKPGPPPKKAGVGSKDVEGAQKEEKGGEDLTAKVALLEKENADLKAQLAALSGASVSPGKEGVPAAREGEALEKRGPSRKLS</sequence>
<feature type="coiled-coil region" evidence="1">
    <location>
        <begin position="1675"/>
        <end position="1702"/>
    </location>
</feature>
<dbReference type="RefSeq" id="XP_003880314.1">
    <property type="nucleotide sequence ID" value="XM_003880265.1"/>
</dbReference>
<feature type="compositionally biased region" description="Basic and acidic residues" evidence="2">
    <location>
        <begin position="1871"/>
        <end position="1900"/>
    </location>
</feature>
<dbReference type="EMBL" id="FR823383">
    <property type="protein sequence ID" value="CBZ50280.1"/>
    <property type="molecule type" value="Genomic_DNA"/>
</dbReference>
<dbReference type="OMA" id="NQEHIIW"/>
<proteinExistence type="predicted"/>
<feature type="region of interest" description="Disordered" evidence="2">
    <location>
        <begin position="1705"/>
        <end position="1783"/>
    </location>
</feature>
<dbReference type="GeneID" id="13441306"/>
<dbReference type="PANTHER" id="PTHR23159">
    <property type="entry name" value="CENTROSOMAL PROTEIN 2"/>
    <property type="match status" value="1"/>
</dbReference>
<feature type="compositionally biased region" description="Low complexity" evidence="2">
    <location>
        <begin position="1155"/>
        <end position="1173"/>
    </location>
</feature>
<feature type="region of interest" description="Disordered" evidence="2">
    <location>
        <begin position="1"/>
        <end position="48"/>
    </location>
</feature>
<feature type="non-terminal residue" evidence="3">
    <location>
        <position position="2954"/>
    </location>
</feature>
<feature type="compositionally biased region" description="Basic and acidic residues" evidence="2">
    <location>
        <begin position="2939"/>
        <end position="2948"/>
    </location>
</feature>
<feature type="compositionally biased region" description="Basic and acidic residues" evidence="2">
    <location>
        <begin position="2887"/>
        <end position="2902"/>
    </location>
</feature>
<feature type="compositionally biased region" description="Basic and acidic residues" evidence="2">
    <location>
        <begin position="1804"/>
        <end position="1813"/>
    </location>
</feature>
<feature type="compositionally biased region" description="Low complexity" evidence="2">
    <location>
        <begin position="35"/>
        <end position="45"/>
    </location>
</feature>
<feature type="compositionally biased region" description="Low complexity" evidence="2">
    <location>
        <begin position="316"/>
        <end position="332"/>
    </location>
</feature>
<feature type="compositionally biased region" description="Basic and acidic residues" evidence="2">
    <location>
        <begin position="1496"/>
        <end position="1513"/>
    </location>
</feature>
<feature type="compositionally biased region" description="Basic and acidic residues" evidence="2">
    <location>
        <begin position="2806"/>
        <end position="2815"/>
    </location>
</feature>